<dbReference type="PANTHER" id="PTHR24225:SF29">
    <property type="entry name" value="C5A ANAPHYLATOXIN CHEMOTACTIC RECEPTOR 1"/>
    <property type="match status" value="1"/>
</dbReference>
<evidence type="ECO:0000256" key="15">
    <source>
        <dbReference type="ARBA" id="ARBA00023329"/>
    </source>
</evidence>
<dbReference type="InterPro" id="IPR017452">
    <property type="entry name" value="GPCR_Rhodpsn_7TM"/>
</dbReference>
<sequence>MRRTVSSVWFLNLSVADLLCCLSLPVLAVSLGSENRWVLGDFACKFLPSIIILNMFASILLLALISMDRCALVVKPVWCQNHRSTHLAWKLCGAAWVFATFLTLPSFVTRRTQYYELHHLTICVVDYGLFGVNHQIAEVSVAVTRFLTGFLIPSVALSLFYGLLVLRVRSSHFTRSKRTLKMVLVVVVVFFACWAPYHGIGLILASKTQRSPLFRSLNQLDPLTVALASTNSCINPIIYVIAGQDFKAKIWRSLSAVLRNILNEESSTTPPQARGAAQGPCTTTEDQSTNTTL</sequence>
<dbReference type="GO" id="GO:0031410">
    <property type="term" value="C:cytoplasmic vesicle"/>
    <property type="evidence" value="ECO:0007669"/>
    <property type="project" value="UniProtKB-SubCell"/>
</dbReference>
<evidence type="ECO:0000256" key="16">
    <source>
        <dbReference type="ARBA" id="ARBA00025736"/>
    </source>
</evidence>
<evidence type="ECO:0000256" key="9">
    <source>
        <dbReference type="ARBA" id="ARBA00022989"/>
    </source>
</evidence>
<evidence type="ECO:0000256" key="17">
    <source>
        <dbReference type="ARBA" id="ARBA00033421"/>
    </source>
</evidence>
<dbReference type="PRINTS" id="PR01104">
    <property type="entry name" value="ANPHYLATOXNR"/>
</dbReference>
<dbReference type="AlphaFoldDB" id="A0A6P9DNC5"/>
<feature type="transmembrane region" description="Helical" evidence="21">
    <location>
        <begin position="7"/>
        <end position="26"/>
    </location>
</feature>
<dbReference type="InterPro" id="IPR000276">
    <property type="entry name" value="GPCR_Rhodpsn"/>
</dbReference>
<feature type="transmembrane region" description="Helical" evidence="21">
    <location>
        <begin position="46"/>
        <end position="66"/>
    </location>
</feature>
<dbReference type="Pfam" id="PF00001">
    <property type="entry name" value="7tm_1"/>
    <property type="match status" value="1"/>
</dbReference>
<dbReference type="Gene3D" id="1.20.1070.10">
    <property type="entry name" value="Rhodopsin 7-helix transmembrane proteins"/>
    <property type="match status" value="1"/>
</dbReference>
<dbReference type="GO" id="GO:0004930">
    <property type="term" value="F:G protein-coupled receptor activity"/>
    <property type="evidence" value="ECO:0007669"/>
    <property type="project" value="UniProtKB-KW"/>
</dbReference>
<dbReference type="PANTHER" id="PTHR24225">
    <property type="entry name" value="CHEMOTACTIC RECEPTOR"/>
    <property type="match status" value="1"/>
</dbReference>
<gene>
    <name evidence="24" type="primary">C5AR1</name>
</gene>
<evidence type="ECO:0000256" key="5">
    <source>
        <dbReference type="ARBA" id="ARBA00022500"/>
    </source>
</evidence>
<evidence type="ECO:0000256" key="8">
    <source>
        <dbReference type="ARBA" id="ARBA00022692"/>
    </source>
</evidence>
<dbReference type="RefSeq" id="XP_034293821.1">
    <property type="nucleotide sequence ID" value="XM_034437930.1"/>
</dbReference>
<keyword evidence="11 21" id="KW-0472">Membrane</keyword>
<evidence type="ECO:0000256" key="4">
    <source>
        <dbReference type="ARBA" id="ARBA00022475"/>
    </source>
</evidence>
<dbReference type="OMA" id="DRCALVM"/>
<dbReference type="GO" id="GO:0006954">
    <property type="term" value="P:inflammatory response"/>
    <property type="evidence" value="ECO:0007669"/>
    <property type="project" value="TreeGrafter"/>
</dbReference>
<dbReference type="Proteomes" id="UP001652622">
    <property type="component" value="Unplaced"/>
</dbReference>
<dbReference type="PRINTS" id="PR00237">
    <property type="entry name" value="GPCRRHODOPSN"/>
</dbReference>
<dbReference type="KEGG" id="pgut:117677619"/>
<dbReference type="GeneID" id="117677619"/>
<dbReference type="PROSITE" id="PS00237">
    <property type="entry name" value="G_PROTEIN_RECEP_F1_1"/>
    <property type="match status" value="1"/>
</dbReference>
<reference evidence="24" key="1">
    <citation type="submission" date="2025-08" db="UniProtKB">
        <authorList>
            <consortium name="RefSeq"/>
        </authorList>
    </citation>
    <scope>IDENTIFICATION</scope>
    <source>
        <tissue evidence="24">Blood</tissue>
    </source>
</reference>
<evidence type="ECO:0000256" key="10">
    <source>
        <dbReference type="ARBA" id="ARBA00023040"/>
    </source>
</evidence>
<feature type="transmembrane region" description="Helical" evidence="21">
    <location>
        <begin position="223"/>
        <end position="242"/>
    </location>
</feature>
<evidence type="ECO:0000256" key="20">
    <source>
        <dbReference type="SAM" id="MobiDB-lite"/>
    </source>
</evidence>
<dbReference type="GO" id="GO:0007200">
    <property type="term" value="P:phospholipase C-activating G protein-coupled receptor signaling pathway"/>
    <property type="evidence" value="ECO:0007669"/>
    <property type="project" value="TreeGrafter"/>
</dbReference>
<keyword evidence="10 19" id="KW-0297">G-protein coupled receptor</keyword>
<protein>
    <recommendedName>
        <fullName evidence="3">C5a anaphylatoxin chemotactic receptor 1</fullName>
    </recommendedName>
    <alternativeName>
        <fullName evidence="17">C5a anaphylatoxin chemotactic receptor</fullName>
    </alternativeName>
</protein>
<dbReference type="SUPFAM" id="SSF81321">
    <property type="entry name" value="Family A G protein-coupled receptor-like"/>
    <property type="match status" value="1"/>
</dbReference>
<comment type="similarity">
    <text evidence="19">Belongs to the G-protein coupled receptor 1 family.</text>
</comment>
<name>A0A6P9DNC5_PANGU</name>
<evidence type="ECO:0000256" key="12">
    <source>
        <dbReference type="ARBA" id="ARBA00023157"/>
    </source>
</evidence>
<dbReference type="InParanoid" id="A0A6P9DNC5"/>
<dbReference type="CTD" id="728"/>
<keyword evidence="5" id="KW-0145">Chemotaxis</keyword>
<evidence type="ECO:0000256" key="7">
    <source>
        <dbReference type="ARBA" id="ARBA00022641"/>
    </source>
</evidence>
<proteinExistence type="inferred from homology"/>
<dbReference type="InterPro" id="IPR000826">
    <property type="entry name" value="Formyl_rcpt-rel"/>
</dbReference>
<keyword evidence="15" id="KW-0968">Cytoplasmic vesicle</keyword>
<evidence type="ECO:0000256" key="1">
    <source>
        <dbReference type="ARBA" id="ARBA00004541"/>
    </source>
</evidence>
<keyword evidence="13 19" id="KW-0675">Receptor</keyword>
<evidence type="ECO:0000256" key="11">
    <source>
        <dbReference type="ARBA" id="ARBA00023136"/>
    </source>
</evidence>
<evidence type="ECO:0000256" key="6">
    <source>
        <dbReference type="ARBA" id="ARBA00022553"/>
    </source>
</evidence>
<evidence type="ECO:0000313" key="24">
    <source>
        <dbReference type="RefSeq" id="XP_034293821.1"/>
    </source>
</evidence>
<feature type="compositionally biased region" description="Polar residues" evidence="20">
    <location>
        <begin position="280"/>
        <end position="293"/>
    </location>
</feature>
<evidence type="ECO:0000313" key="23">
    <source>
        <dbReference type="Proteomes" id="UP001652622"/>
    </source>
</evidence>
<feature type="transmembrane region" description="Helical" evidence="21">
    <location>
        <begin position="180"/>
        <end position="203"/>
    </location>
</feature>
<keyword evidence="14 19" id="KW-0807">Transducer</keyword>
<evidence type="ECO:0000259" key="22">
    <source>
        <dbReference type="PROSITE" id="PS50262"/>
    </source>
</evidence>
<keyword evidence="7" id="KW-0765">Sulfation</keyword>
<dbReference type="InterPro" id="IPR002234">
    <property type="entry name" value="Anphylx_rcpt_C3a/C5a1-2"/>
</dbReference>
<evidence type="ECO:0000256" key="14">
    <source>
        <dbReference type="ARBA" id="ARBA00023224"/>
    </source>
</evidence>
<dbReference type="PROSITE" id="PS50262">
    <property type="entry name" value="G_PROTEIN_RECEP_F1_2"/>
    <property type="match status" value="1"/>
</dbReference>
<dbReference type="GO" id="GO:0004878">
    <property type="term" value="F:complement component C5a receptor activity"/>
    <property type="evidence" value="ECO:0007669"/>
    <property type="project" value="TreeGrafter"/>
</dbReference>
<feature type="region of interest" description="Disordered" evidence="20">
    <location>
        <begin position="266"/>
        <end position="293"/>
    </location>
</feature>
<dbReference type="GO" id="GO:0005886">
    <property type="term" value="C:plasma membrane"/>
    <property type="evidence" value="ECO:0007669"/>
    <property type="project" value="UniProtKB-SubCell"/>
</dbReference>
<feature type="transmembrane region" description="Helical" evidence="21">
    <location>
        <begin position="146"/>
        <end position="168"/>
    </location>
</feature>
<keyword evidence="12" id="KW-1015">Disulfide bond</keyword>
<keyword evidence="8 19" id="KW-0812">Transmembrane</keyword>
<comment type="subcellular location">
    <subcellularLocation>
        <location evidence="2">Cell membrane</location>
        <topology evidence="2">Multi-pass membrane protein</topology>
    </subcellularLocation>
    <subcellularLocation>
        <location evidence="1">Cytoplasmic vesicle</location>
    </subcellularLocation>
</comment>
<dbReference type="PRINTS" id="PR00426">
    <property type="entry name" value="C5ANPHYLTXNR"/>
</dbReference>
<keyword evidence="9 21" id="KW-1133">Transmembrane helix</keyword>
<evidence type="ECO:0000256" key="19">
    <source>
        <dbReference type="RuleBase" id="RU000688"/>
    </source>
</evidence>
<dbReference type="GO" id="GO:0006935">
    <property type="term" value="P:chemotaxis"/>
    <property type="evidence" value="ECO:0007669"/>
    <property type="project" value="UniProtKB-KW"/>
</dbReference>
<evidence type="ECO:0000256" key="18">
    <source>
        <dbReference type="ARBA" id="ARBA00045990"/>
    </source>
</evidence>
<evidence type="ECO:0000256" key="3">
    <source>
        <dbReference type="ARBA" id="ARBA00016344"/>
    </source>
</evidence>
<evidence type="ECO:0000256" key="2">
    <source>
        <dbReference type="ARBA" id="ARBA00004651"/>
    </source>
</evidence>
<evidence type="ECO:0000256" key="21">
    <source>
        <dbReference type="SAM" id="Phobius"/>
    </source>
</evidence>
<comment type="similarity">
    <text evidence="16">Belongs to the chemokine-like receptor (CMKLR) family.</text>
</comment>
<feature type="domain" description="G-protein coupled receptors family 1 profile" evidence="22">
    <location>
        <begin position="1"/>
        <end position="239"/>
    </location>
</feature>
<accession>A0A6P9DNC5</accession>
<keyword evidence="23" id="KW-1185">Reference proteome</keyword>
<feature type="transmembrane region" description="Helical" evidence="21">
    <location>
        <begin position="87"/>
        <end position="108"/>
    </location>
</feature>
<comment type="function">
    <text evidence="18">Receptor for the chemotactic and inflammatory peptide anaphylatoxin C5a. The ligand interacts with at least two sites on the receptor: a high-affinity site on the extracellular N-terminus, and a second site in the transmembrane region which activates downstream signaling events. Receptor activation stimulates chemotaxis, granule enzyme release, intracellular calcium release and superoxide anion production.</text>
</comment>
<keyword evidence="4" id="KW-1003">Cell membrane</keyword>
<evidence type="ECO:0000256" key="13">
    <source>
        <dbReference type="ARBA" id="ARBA00023170"/>
    </source>
</evidence>
<dbReference type="GO" id="GO:0007204">
    <property type="term" value="P:positive regulation of cytosolic calcium ion concentration"/>
    <property type="evidence" value="ECO:0007669"/>
    <property type="project" value="TreeGrafter"/>
</dbReference>
<organism evidence="23 24">
    <name type="scientific">Pantherophis guttatus</name>
    <name type="common">Corn snake</name>
    <name type="synonym">Elaphe guttata</name>
    <dbReference type="NCBI Taxonomy" id="94885"/>
    <lineage>
        <taxon>Eukaryota</taxon>
        <taxon>Metazoa</taxon>
        <taxon>Chordata</taxon>
        <taxon>Craniata</taxon>
        <taxon>Vertebrata</taxon>
        <taxon>Euteleostomi</taxon>
        <taxon>Lepidosauria</taxon>
        <taxon>Squamata</taxon>
        <taxon>Bifurcata</taxon>
        <taxon>Unidentata</taxon>
        <taxon>Episquamata</taxon>
        <taxon>Toxicofera</taxon>
        <taxon>Serpentes</taxon>
        <taxon>Colubroidea</taxon>
        <taxon>Colubridae</taxon>
        <taxon>Colubrinae</taxon>
        <taxon>Pantherophis</taxon>
    </lineage>
</organism>
<keyword evidence="6" id="KW-0597">Phosphoprotein</keyword>